<reference evidence="1 2" key="1">
    <citation type="journal article" date="2024" name="G3 (Bethesda)">
        <title>Genome assembly of Hibiscus sabdariffa L. provides insights into metabolisms of medicinal natural products.</title>
        <authorList>
            <person name="Kim T."/>
        </authorList>
    </citation>
    <scope>NUCLEOTIDE SEQUENCE [LARGE SCALE GENOMIC DNA]</scope>
    <source>
        <strain evidence="1">TK-2024</strain>
        <tissue evidence="1">Old leaves</tissue>
    </source>
</reference>
<comment type="caution">
    <text evidence="1">The sequence shown here is derived from an EMBL/GenBank/DDBJ whole genome shotgun (WGS) entry which is preliminary data.</text>
</comment>
<sequence length="75" mass="8237">MMVMGAWVIHERGFVLSVMGLSSEGRLRIWLRWLRVKVKLESRLTAGGFVNGGCSLMRIEQGLTSGGLDGVLIGF</sequence>
<dbReference type="EMBL" id="JBBPBM010000022">
    <property type="protein sequence ID" value="KAK8547638.1"/>
    <property type="molecule type" value="Genomic_DNA"/>
</dbReference>
<accession>A0ABR2DVG2</accession>
<gene>
    <name evidence="1" type="ORF">V6N12_031772</name>
</gene>
<name>A0ABR2DVG2_9ROSI</name>
<keyword evidence="2" id="KW-1185">Reference proteome</keyword>
<organism evidence="1 2">
    <name type="scientific">Hibiscus sabdariffa</name>
    <name type="common">roselle</name>
    <dbReference type="NCBI Taxonomy" id="183260"/>
    <lineage>
        <taxon>Eukaryota</taxon>
        <taxon>Viridiplantae</taxon>
        <taxon>Streptophyta</taxon>
        <taxon>Embryophyta</taxon>
        <taxon>Tracheophyta</taxon>
        <taxon>Spermatophyta</taxon>
        <taxon>Magnoliopsida</taxon>
        <taxon>eudicotyledons</taxon>
        <taxon>Gunneridae</taxon>
        <taxon>Pentapetalae</taxon>
        <taxon>rosids</taxon>
        <taxon>malvids</taxon>
        <taxon>Malvales</taxon>
        <taxon>Malvaceae</taxon>
        <taxon>Malvoideae</taxon>
        <taxon>Hibiscus</taxon>
    </lineage>
</organism>
<evidence type="ECO:0000313" key="1">
    <source>
        <dbReference type="EMBL" id="KAK8547638.1"/>
    </source>
</evidence>
<dbReference type="Proteomes" id="UP001472677">
    <property type="component" value="Unassembled WGS sequence"/>
</dbReference>
<protein>
    <submittedName>
        <fullName evidence="1">Uncharacterized protein</fullName>
    </submittedName>
</protein>
<proteinExistence type="predicted"/>
<evidence type="ECO:0000313" key="2">
    <source>
        <dbReference type="Proteomes" id="UP001472677"/>
    </source>
</evidence>